<evidence type="ECO:0000256" key="4">
    <source>
        <dbReference type="ARBA" id="ARBA00022630"/>
    </source>
</evidence>
<comment type="catalytic activity">
    <reaction evidence="10">
        <text>a 5,6-dihydrouridine in tRNA + NADP(+) = a uridine in tRNA + NADPH + H(+)</text>
        <dbReference type="Rhea" id="RHEA:23624"/>
        <dbReference type="Rhea" id="RHEA-COMP:13339"/>
        <dbReference type="Rhea" id="RHEA-COMP:13887"/>
        <dbReference type="ChEBI" id="CHEBI:15378"/>
        <dbReference type="ChEBI" id="CHEBI:57783"/>
        <dbReference type="ChEBI" id="CHEBI:58349"/>
        <dbReference type="ChEBI" id="CHEBI:65315"/>
        <dbReference type="ChEBI" id="CHEBI:74443"/>
    </reaction>
</comment>
<dbReference type="Gene3D" id="3.20.20.70">
    <property type="entry name" value="Aldolase class I"/>
    <property type="match status" value="1"/>
</dbReference>
<evidence type="ECO:0000256" key="6">
    <source>
        <dbReference type="ARBA" id="ARBA00022694"/>
    </source>
</evidence>
<dbReference type="NCBIfam" id="TIGR00737">
    <property type="entry name" value="nifR3_yhdG"/>
    <property type="match status" value="1"/>
</dbReference>
<accession>A0A1G6NM13</accession>
<dbReference type="PANTHER" id="PTHR45846:SF1">
    <property type="entry name" value="TRNA-DIHYDROURIDINE(47) SYNTHASE [NAD(P)(+)]-LIKE"/>
    <property type="match status" value="1"/>
</dbReference>
<evidence type="ECO:0000256" key="14">
    <source>
        <dbReference type="PIRSR" id="PIRSR006621-2"/>
    </source>
</evidence>
<dbReference type="PANTHER" id="PTHR45846">
    <property type="entry name" value="TRNA-DIHYDROURIDINE(47) SYNTHASE [NAD(P)(+)]-LIKE"/>
    <property type="match status" value="1"/>
</dbReference>
<feature type="active site" description="Proton donor" evidence="13">
    <location>
        <position position="121"/>
    </location>
</feature>
<name>A0A1G6NM13_9FIRM</name>
<dbReference type="InterPro" id="IPR004652">
    <property type="entry name" value="DusB-like"/>
</dbReference>
<dbReference type="GO" id="GO:0050660">
    <property type="term" value="F:flavin adenine dinucleotide binding"/>
    <property type="evidence" value="ECO:0007669"/>
    <property type="project" value="InterPro"/>
</dbReference>
<keyword evidence="6 12" id="KW-0819">tRNA processing</keyword>
<comment type="cofactor">
    <cofactor evidence="1 12 14">
        <name>FMN</name>
        <dbReference type="ChEBI" id="CHEBI:58210"/>
    </cofactor>
</comment>
<dbReference type="InterPro" id="IPR024036">
    <property type="entry name" value="tRNA-dHydroUridine_Synthase_C"/>
</dbReference>
<keyword evidence="7" id="KW-0521">NADP</keyword>
<dbReference type="InterPro" id="IPR013785">
    <property type="entry name" value="Aldolase_TIM"/>
</dbReference>
<keyword evidence="17" id="KW-1185">Reference proteome</keyword>
<keyword evidence="9 12" id="KW-0560">Oxidoreductase</keyword>
<evidence type="ECO:0000313" key="17">
    <source>
        <dbReference type="Proteomes" id="UP000198943"/>
    </source>
</evidence>
<evidence type="ECO:0000256" key="1">
    <source>
        <dbReference type="ARBA" id="ARBA00001917"/>
    </source>
</evidence>
<dbReference type="CDD" id="cd02801">
    <property type="entry name" value="DUS_like_FMN"/>
    <property type="match status" value="1"/>
</dbReference>
<feature type="binding site" evidence="14">
    <location>
        <begin position="245"/>
        <end position="246"/>
    </location>
    <ligand>
        <name>FMN</name>
        <dbReference type="ChEBI" id="CHEBI:58210"/>
    </ligand>
</feature>
<keyword evidence="5 12" id="KW-0288">FMN</keyword>
<dbReference type="PIRSF" id="PIRSF006621">
    <property type="entry name" value="Dus"/>
    <property type="match status" value="1"/>
</dbReference>
<evidence type="ECO:0000313" key="16">
    <source>
        <dbReference type="EMBL" id="SDC68235.1"/>
    </source>
</evidence>
<keyword evidence="14" id="KW-0547">Nucleotide-binding</keyword>
<evidence type="ECO:0000259" key="15">
    <source>
        <dbReference type="Pfam" id="PF01207"/>
    </source>
</evidence>
<evidence type="ECO:0000256" key="5">
    <source>
        <dbReference type="ARBA" id="ARBA00022643"/>
    </source>
</evidence>
<dbReference type="Pfam" id="PF01207">
    <property type="entry name" value="Dus"/>
    <property type="match status" value="1"/>
</dbReference>
<organism evidence="16 17">
    <name type="scientific">Succiniclasticum ruminis</name>
    <dbReference type="NCBI Taxonomy" id="40841"/>
    <lineage>
        <taxon>Bacteria</taxon>
        <taxon>Bacillati</taxon>
        <taxon>Bacillota</taxon>
        <taxon>Negativicutes</taxon>
        <taxon>Acidaminococcales</taxon>
        <taxon>Acidaminococcaceae</taxon>
        <taxon>Succiniclasticum</taxon>
    </lineage>
</organism>
<dbReference type="GO" id="GO:0017150">
    <property type="term" value="F:tRNA dihydrouridine synthase activity"/>
    <property type="evidence" value="ECO:0007669"/>
    <property type="project" value="InterPro"/>
</dbReference>
<dbReference type="AlphaFoldDB" id="A0A1G6NM13"/>
<dbReference type="SUPFAM" id="SSF51395">
    <property type="entry name" value="FMN-linked oxidoreductases"/>
    <property type="match status" value="1"/>
</dbReference>
<evidence type="ECO:0000256" key="2">
    <source>
        <dbReference type="ARBA" id="ARBA00002790"/>
    </source>
</evidence>
<feature type="binding site" evidence="14">
    <location>
        <position position="190"/>
    </location>
    <ligand>
        <name>FMN</name>
        <dbReference type="ChEBI" id="CHEBI:58210"/>
    </ligand>
</feature>
<evidence type="ECO:0000256" key="10">
    <source>
        <dbReference type="ARBA" id="ARBA00048205"/>
    </source>
</evidence>
<evidence type="ECO:0000256" key="12">
    <source>
        <dbReference type="PIRNR" id="PIRNR006621"/>
    </source>
</evidence>
<evidence type="ECO:0000256" key="8">
    <source>
        <dbReference type="ARBA" id="ARBA00022884"/>
    </source>
</evidence>
<protein>
    <recommendedName>
        <fullName evidence="12">tRNA-dihydrouridine synthase</fullName>
        <ecNumber evidence="12">1.3.1.-</ecNumber>
    </recommendedName>
</protein>
<dbReference type="PROSITE" id="PS01136">
    <property type="entry name" value="UPF0034"/>
    <property type="match status" value="1"/>
</dbReference>
<dbReference type="Gene3D" id="1.10.1200.80">
    <property type="entry name" value="Putative flavin oxidoreducatase, domain 2"/>
    <property type="match status" value="1"/>
</dbReference>
<evidence type="ECO:0000256" key="3">
    <source>
        <dbReference type="ARBA" id="ARBA00022555"/>
    </source>
</evidence>
<keyword evidence="8" id="KW-0694">RNA-binding</keyword>
<dbReference type="EC" id="1.3.1.-" evidence="12"/>
<evidence type="ECO:0000256" key="9">
    <source>
        <dbReference type="ARBA" id="ARBA00023002"/>
    </source>
</evidence>
<reference evidence="17" key="1">
    <citation type="submission" date="2016-10" db="EMBL/GenBank/DDBJ databases">
        <authorList>
            <person name="Varghese N."/>
            <person name="Submissions S."/>
        </authorList>
    </citation>
    <scope>NUCLEOTIDE SEQUENCE [LARGE SCALE GENOMIC DNA]</scope>
    <source>
        <strain evidence="17">DSM 11005</strain>
    </source>
</reference>
<dbReference type="InterPro" id="IPR018517">
    <property type="entry name" value="tRNA_hU_synthase_CS"/>
</dbReference>
<feature type="domain" description="DUS-like FMN-binding" evidence="15">
    <location>
        <begin position="35"/>
        <end position="329"/>
    </location>
</feature>
<feature type="binding site" evidence="14">
    <location>
        <position position="91"/>
    </location>
    <ligand>
        <name>FMN</name>
        <dbReference type="ChEBI" id="CHEBI:58210"/>
    </ligand>
</feature>
<evidence type="ECO:0000256" key="11">
    <source>
        <dbReference type="ARBA" id="ARBA00048802"/>
    </source>
</evidence>
<evidence type="ECO:0000256" key="7">
    <source>
        <dbReference type="ARBA" id="ARBA00022857"/>
    </source>
</evidence>
<gene>
    <name evidence="16" type="ORF">SAMN04487864_11433</name>
</gene>
<keyword evidence="3" id="KW-0820">tRNA-binding</keyword>
<keyword evidence="4 12" id="KW-0285">Flavoprotein</keyword>
<dbReference type="EMBL" id="FMYW01000014">
    <property type="protein sequence ID" value="SDC68235.1"/>
    <property type="molecule type" value="Genomic_DNA"/>
</dbReference>
<evidence type="ECO:0000256" key="13">
    <source>
        <dbReference type="PIRSR" id="PIRSR006621-1"/>
    </source>
</evidence>
<sequence>MRTGRRSFRPYFYLTKGFVTIMRIGNIELDVPVALAPMAGISDLPYRVICRKFGCGLTVSEMVSAKGLLYNNEKTFAMLQIDEAERPTAIQLFGSVPEELAEAARIVEARGADIIDFNMGCPVPKVVNNGEGSALMKTPELAGKILEAMVKAVRIPVTVKFRAGWDEEHRNAVEIARIAEESGVAAVAVHGRTRDQFYMGKADWEIIRRVKEAVKIPVFGNGDIFTVEDGLRMRQTTDCDGLMLARGAYGNPWLFAQLCAALAGKKIPVVTPEEKLQMIIQHATALVAFKGEKVAIREMRSHASAYIKGMPRASEYREKFHKLETLQEMVGLVHEYGAFLQAR</sequence>
<dbReference type="GO" id="GO:0000049">
    <property type="term" value="F:tRNA binding"/>
    <property type="evidence" value="ECO:0007669"/>
    <property type="project" value="UniProtKB-KW"/>
</dbReference>
<dbReference type="InterPro" id="IPR001269">
    <property type="entry name" value="DUS_fam"/>
</dbReference>
<dbReference type="InterPro" id="IPR035587">
    <property type="entry name" value="DUS-like_FMN-bd"/>
</dbReference>
<feature type="binding site" evidence="14">
    <location>
        <begin position="37"/>
        <end position="39"/>
    </location>
    <ligand>
        <name>FMN</name>
        <dbReference type="ChEBI" id="CHEBI:58210"/>
    </ligand>
</feature>
<dbReference type="Proteomes" id="UP000198943">
    <property type="component" value="Unassembled WGS sequence"/>
</dbReference>
<comment type="catalytic activity">
    <reaction evidence="11">
        <text>a 5,6-dihydrouridine in tRNA + NAD(+) = a uridine in tRNA + NADH + H(+)</text>
        <dbReference type="Rhea" id="RHEA:54452"/>
        <dbReference type="Rhea" id="RHEA-COMP:13339"/>
        <dbReference type="Rhea" id="RHEA-COMP:13887"/>
        <dbReference type="ChEBI" id="CHEBI:15378"/>
        <dbReference type="ChEBI" id="CHEBI:57540"/>
        <dbReference type="ChEBI" id="CHEBI:57945"/>
        <dbReference type="ChEBI" id="CHEBI:65315"/>
        <dbReference type="ChEBI" id="CHEBI:74443"/>
    </reaction>
</comment>
<comment type="similarity">
    <text evidence="12">Belongs to the dus family.</text>
</comment>
<proteinExistence type="inferred from homology"/>
<comment type="function">
    <text evidence="2 12">Catalyzes the synthesis of 5,6-dihydrouridine (D), a modified base found in the D-loop of most tRNAs, via the reduction of the C5-C6 double bond in target uridines.</text>
</comment>
<feature type="binding site" evidence="14">
    <location>
        <position position="160"/>
    </location>
    <ligand>
        <name>FMN</name>
        <dbReference type="ChEBI" id="CHEBI:58210"/>
    </ligand>
</feature>